<dbReference type="EMBL" id="JPGY02000001">
    <property type="protein sequence ID" value="KRU12856.1"/>
    <property type="molecule type" value="Genomic_DNA"/>
</dbReference>
<evidence type="ECO:0000256" key="2">
    <source>
        <dbReference type="ARBA" id="ARBA00022475"/>
    </source>
</evidence>
<dbReference type="PANTHER" id="PTHR33908">
    <property type="entry name" value="MANNOSYLTRANSFERASE YKCB-RELATED"/>
    <property type="match status" value="1"/>
</dbReference>
<feature type="transmembrane region" description="Helical" evidence="8">
    <location>
        <begin position="201"/>
        <end position="225"/>
    </location>
</feature>
<comment type="subcellular location">
    <subcellularLocation>
        <location evidence="1">Cell membrane</location>
        <topology evidence="1">Multi-pass membrane protein</topology>
    </subcellularLocation>
</comment>
<dbReference type="KEGG" id="cpae:CPAST_c10480"/>
<dbReference type="Proteomes" id="UP000028042">
    <property type="component" value="Unassembled WGS sequence"/>
</dbReference>
<keyword evidence="6 8" id="KW-1133">Transmembrane helix</keyword>
<name>A0A0H3J5H3_CLOPA</name>
<sequence>MPIFKFINPKNFLLFLSSIIIFIMIYSSFSVKVTNINISIIIFVIALNIFTTFLSIKINRYSNKAFFLILILISASIYFLWNIYALTNPVSDYRILLEGADKISKGIFFKESFDKSSYFYFYNYQIGYTVYLAAFIKLLGYKLLYIKIAEALCMIATSITIYKLVEIISNKDAAAIASILYAMYIPNIMGSSVINNQHISTLLLCLSLYFMMKSTTKALLFAGILLGFTQILRPIAAIIIMGFSIVYIHRMLKEKSYYKYFKKYIIFLIAFIIIVKGFDIAVIKSDISPSPISKSNAKYFKFVLGLKGSGVYNIPTENARKTQVYFDLKTLNFDYNRYNEECIETIKNSLVNYKTTVPFLINKMYHFMGYTDNQYNFAITKDKINNYIFTLIKAGNVQYIFLLICALISLILKFRNENKDIDLFSLLVLGFILIHILIETQPRYRYEIYVFIHMLTGEFIAAVTSKYSLSYSNFYKSNSF</sequence>
<keyword evidence="7 8" id="KW-0472">Membrane</keyword>
<evidence type="ECO:0000313" key="13">
    <source>
        <dbReference type="Proteomes" id="UP000030905"/>
    </source>
</evidence>
<evidence type="ECO:0000256" key="4">
    <source>
        <dbReference type="ARBA" id="ARBA00022679"/>
    </source>
</evidence>
<dbReference type="KEGG" id="cpat:CLPA_c10480"/>
<dbReference type="GO" id="GO:0009103">
    <property type="term" value="P:lipopolysaccharide biosynthetic process"/>
    <property type="evidence" value="ECO:0007669"/>
    <property type="project" value="UniProtKB-ARBA"/>
</dbReference>
<keyword evidence="3" id="KW-0328">Glycosyltransferase</keyword>
<reference evidence="11 12" key="3">
    <citation type="journal article" name="Genome Announc.">
        <title>Improved Draft Genome Sequence of Clostridium pasteurianum Strain ATCC 6013 (DSM 525) Using a Hybrid Next-Generation Sequencing Approach.</title>
        <authorList>
            <person name="Pyne M.E."/>
            <person name="Utturkar S."/>
            <person name="Brown S.D."/>
            <person name="Moo-Young M."/>
            <person name="Chung D.A."/>
            <person name="Chou C.P."/>
        </authorList>
    </citation>
    <scope>NUCLEOTIDE SEQUENCE [LARGE SCALE GENOMIC DNA]</scope>
    <source>
        <strain evidence="11 12">ATCC 6013</strain>
    </source>
</reference>
<evidence type="ECO:0000313" key="12">
    <source>
        <dbReference type="Proteomes" id="UP000028042"/>
    </source>
</evidence>
<dbReference type="EMBL" id="CP009268">
    <property type="protein sequence ID" value="AJA51136.1"/>
    <property type="molecule type" value="Genomic_DNA"/>
</dbReference>
<accession>A0A0H3J5H3</accession>
<dbReference type="GO" id="GO:0016763">
    <property type="term" value="F:pentosyltransferase activity"/>
    <property type="evidence" value="ECO:0007669"/>
    <property type="project" value="TreeGrafter"/>
</dbReference>
<evidence type="ECO:0000259" key="9">
    <source>
        <dbReference type="Pfam" id="PF13231"/>
    </source>
</evidence>
<feature type="transmembrane region" description="Helical" evidence="8">
    <location>
        <begin position="66"/>
        <end position="84"/>
    </location>
</feature>
<evidence type="ECO:0000256" key="6">
    <source>
        <dbReference type="ARBA" id="ARBA00022989"/>
    </source>
</evidence>
<dbReference type="AlphaFoldDB" id="A0A0H3J5H3"/>
<keyword evidence="13" id="KW-1185">Reference proteome</keyword>
<evidence type="ECO:0000256" key="7">
    <source>
        <dbReference type="ARBA" id="ARBA00023136"/>
    </source>
</evidence>
<evidence type="ECO:0000313" key="10">
    <source>
        <dbReference type="EMBL" id="AJA51136.1"/>
    </source>
</evidence>
<dbReference type="InterPro" id="IPR050297">
    <property type="entry name" value="LipidA_mod_glycosyltrf_83"/>
</dbReference>
<evidence type="ECO:0000313" key="11">
    <source>
        <dbReference type="EMBL" id="KRU12856.1"/>
    </source>
</evidence>
<keyword evidence="4" id="KW-0808">Transferase</keyword>
<dbReference type="eggNOG" id="COG1807">
    <property type="taxonomic scope" value="Bacteria"/>
</dbReference>
<keyword evidence="2" id="KW-1003">Cell membrane</keyword>
<feature type="transmembrane region" description="Helical" evidence="8">
    <location>
        <begin position="421"/>
        <end position="438"/>
    </location>
</feature>
<dbReference type="PATRIC" id="fig|1262449.3.peg.1919"/>
<dbReference type="InterPro" id="IPR038731">
    <property type="entry name" value="RgtA/B/C-like"/>
</dbReference>
<dbReference type="GeneID" id="93073245"/>
<feature type="transmembrane region" description="Helical" evidence="8">
    <location>
        <begin position="397"/>
        <end position="414"/>
    </location>
</feature>
<feature type="transmembrane region" description="Helical" evidence="8">
    <location>
        <begin position="264"/>
        <end position="283"/>
    </location>
</feature>
<proteinExistence type="predicted"/>
<protein>
    <recommendedName>
        <fullName evidence="9">Glycosyltransferase RgtA/B/C/D-like domain-containing protein</fullName>
    </recommendedName>
</protein>
<keyword evidence="5 8" id="KW-0812">Transmembrane</keyword>
<feature type="transmembrane region" description="Helical" evidence="8">
    <location>
        <begin position="174"/>
        <end position="194"/>
    </location>
</feature>
<feature type="transmembrane region" description="Helical" evidence="8">
    <location>
        <begin position="12"/>
        <end position="29"/>
    </location>
</feature>
<dbReference type="PANTHER" id="PTHR33908:SF11">
    <property type="entry name" value="MEMBRANE PROTEIN"/>
    <property type="match status" value="1"/>
</dbReference>
<dbReference type="Proteomes" id="UP000030905">
    <property type="component" value="Chromosome"/>
</dbReference>
<feature type="domain" description="Glycosyltransferase RgtA/B/C/D-like" evidence="9">
    <location>
        <begin position="132"/>
        <end position="274"/>
    </location>
</feature>
<feature type="transmembrane region" description="Helical" evidence="8">
    <location>
        <begin position="118"/>
        <end position="136"/>
    </location>
</feature>
<reference evidence="11" key="2">
    <citation type="submission" date="2015-10" db="EMBL/GenBank/DDBJ databases">
        <title>Improved Draft Genome Sequence of Clostridium pasteurianum Strain ATCC 6013 (DSM 525) Using a Hybrid Next-Generation Sequencing Approach.</title>
        <authorList>
            <person name="Pyne M.E."/>
            <person name="Utturkar S.M."/>
            <person name="Brown S.D."/>
            <person name="Moo-Young M."/>
            <person name="Chung D.A."/>
            <person name="Chou P.C."/>
        </authorList>
    </citation>
    <scope>NUCLEOTIDE SEQUENCE</scope>
    <source>
        <strain evidence="11">ATCC 6013</strain>
    </source>
</reference>
<dbReference type="GO" id="GO:0005886">
    <property type="term" value="C:plasma membrane"/>
    <property type="evidence" value="ECO:0007669"/>
    <property type="project" value="UniProtKB-SubCell"/>
</dbReference>
<evidence type="ECO:0000256" key="1">
    <source>
        <dbReference type="ARBA" id="ARBA00004651"/>
    </source>
</evidence>
<evidence type="ECO:0000256" key="3">
    <source>
        <dbReference type="ARBA" id="ARBA00022676"/>
    </source>
</evidence>
<feature type="transmembrane region" description="Helical" evidence="8">
    <location>
        <begin position="450"/>
        <end position="469"/>
    </location>
</feature>
<reference evidence="10 13" key="1">
    <citation type="journal article" date="2015" name="Genome Announc.">
        <title>Complete Genome Sequence of the Nitrogen-Fixing and Solvent-Producing Clostridium pasteurianum DSM 525.</title>
        <authorList>
            <person name="Poehlein A."/>
            <person name="Grosse-Honebrink A."/>
            <person name="Zhang Y."/>
            <person name="Minton N.P."/>
            <person name="Daniel R."/>
        </authorList>
    </citation>
    <scope>NUCLEOTIDE SEQUENCE [LARGE SCALE GENOMIC DNA]</scope>
    <source>
        <strain evidence="10">DSM 525</strain>
        <strain evidence="13">DSM 525 / ATCC 6013</strain>
    </source>
</reference>
<evidence type="ECO:0000256" key="8">
    <source>
        <dbReference type="SAM" id="Phobius"/>
    </source>
</evidence>
<organism evidence="10 13">
    <name type="scientific">Clostridium pasteurianum DSM 525 = ATCC 6013</name>
    <dbReference type="NCBI Taxonomy" id="1262449"/>
    <lineage>
        <taxon>Bacteria</taxon>
        <taxon>Bacillati</taxon>
        <taxon>Bacillota</taxon>
        <taxon>Clostridia</taxon>
        <taxon>Eubacteriales</taxon>
        <taxon>Clostridiaceae</taxon>
        <taxon>Clostridium</taxon>
    </lineage>
</organism>
<dbReference type="Pfam" id="PF13231">
    <property type="entry name" value="PMT_2"/>
    <property type="match status" value="1"/>
</dbReference>
<feature type="transmembrane region" description="Helical" evidence="8">
    <location>
        <begin position="35"/>
        <end position="54"/>
    </location>
</feature>
<feature type="transmembrane region" description="Helical" evidence="8">
    <location>
        <begin position="231"/>
        <end position="252"/>
    </location>
</feature>
<feature type="transmembrane region" description="Helical" evidence="8">
    <location>
        <begin position="143"/>
        <end position="162"/>
    </location>
</feature>
<gene>
    <name evidence="10" type="ORF">CLPA_c10480</name>
    <name evidence="11" type="ORF">CP6013_02104</name>
</gene>
<dbReference type="RefSeq" id="WP_003444622.1">
    <property type="nucleotide sequence ID" value="NZ_ANZB01000005.1"/>
</dbReference>
<evidence type="ECO:0000256" key="5">
    <source>
        <dbReference type="ARBA" id="ARBA00022692"/>
    </source>
</evidence>